<dbReference type="FunFam" id="3.40.50.1860:FF:000001">
    <property type="entry name" value="Glutamate racemase"/>
    <property type="match status" value="1"/>
</dbReference>
<evidence type="ECO:0000256" key="6">
    <source>
        <dbReference type="ARBA" id="ARBA00023316"/>
    </source>
</evidence>
<dbReference type="OrthoDB" id="9801055at2"/>
<gene>
    <name evidence="7 8" type="primary">murI</name>
    <name evidence="8" type="ORF">AUT07_00537</name>
</gene>
<protein>
    <recommendedName>
        <fullName evidence="2 7">Glutamate racemase</fullName>
        <ecNumber evidence="2 7">5.1.1.3</ecNumber>
    </recommendedName>
</protein>
<dbReference type="InterPro" id="IPR001920">
    <property type="entry name" value="Asp/Glu_race"/>
</dbReference>
<dbReference type="Pfam" id="PF01177">
    <property type="entry name" value="Asp_Glu_race"/>
    <property type="match status" value="1"/>
</dbReference>
<feature type="binding site" evidence="7">
    <location>
        <begin position="18"/>
        <end position="19"/>
    </location>
    <ligand>
        <name>substrate</name>
    </ligand>
</feature>
<comment type="function">
    <text evidence="7">Provides the (R)-glutamate required for cell wall biosynthesis.</text>
</comment>
<dbReference type="GO" id="GO:0008881">
    <property type="term" value="F:glutamate racemase activity"/>
    <property type="evidence" value="ECO:0007669"/>
    <property type="project" value="UniProtKB-UniRule"/>
</dbReference>
<dbReference type="STRING" id="634113.AUT07_00537"/>
<dbReference type="KEGG" id="asy:AUT07_00537"/>
<dbReference type="PANTHER" id="PTHR21198">
    <property type="entry name" value="GLUTAMATE RACEMASE"/>
    <property type="match status" value="1"/>
</dbReference>
<keyword evidence="5 7" id="KW-0413">Isomerase</keyword>
<dbReference type="InterPro" id="IPR004391">
    <property type="entry name" value="Glu_race"/>
</dbReference>
<dbReference type="SUPFAM" id="SSF53681">
    <property type="entry name" value="Aspartate/glutamate racemase"/>
    <property type="match status" value="2"/>
</dbReference>
<accession>A0A0X9VMX3</accession>
<evidence type="ECO:0000313" key="8">
    <source>
        <dbReference type="EMBL" id="AMA65091.1"/>
    </source>
</evidence>
<dbReference type="PROSITE" id="PS00924">
    <property type="entry name" value="ASP_GLU_RACEMASE_2"/>
    <property type="match status" value="1"/>
</dbReference>
<feature type="binding site" evidence="7">
    <location>
        <begin position="195"/>
        <end position="196"/>
    </location>
    <ligand>
        <name>substrate</name>
    </ligand>
</feature>
<dbReference type="EC" id="5.1.1.3" evidence="2 7"/>
<name>A0A0X9VMX3_9GAMM</name>
<evidence type="ECO:0000256" key="5">
    <source>
        <dbReference type="ARBA" id="ARBA00023235"/>
    </source>
</evidence>
<dbReference type="PROSITE" id="PS00923">
    <property type="entry name" value="ASP_GLU_RACEMASE_1"/>
    <property type="match status" value="1"/>
</dbReference>
<keyword evidence="6 7" id="KW-0961">Cell wall biogenesis/degradation</keyword>
<dbReference type="NCBIfam" id="TIGR00067">
    <property type="entry name" value="glut_race"/>
    <property type="match status" value="1"/>
</dbReference>
<dbReference type="UniPathway" id="UPA00219"/>
<keyword evidence="4 7" id="KW-0573">Peptidoglycan synthesis</keyword>
<dbReference type="GO" id="GO:0008360">
    <property type="term" value="P:regulation of cell shape"/>
    <property type="evidence" value="ECO:0007669"/>
    <property type="project" value="UniProtKB-KW"/>
</dbReference>
<evidence type="ECO:0000313" key="9">
    <source>
        <dbReference type="Proteomes" id="UP000069926"/>
    </source>
</evidence>
<organism evidence="8 9">
    <name type="scientific">Candidatus Arsenophonus lipoptenae</name>
    <dbReference type="NCBI Taxonomy" id="634113"/>
    <lineage>
        <taxon>Bacteria</taxon>
        <taxon>Pseudomonadati</taxon>
        <taxon>Pseudomonadota</taxon>
        <taxon>Gammaproteobacteria</taxon>
        <taxon>Enterobacterales</taxon>
        <taxon>Morganellaceae</taxon>
        <taxon>Arsenophonus</taxon>
    </lineage>
</organism>
<evidence type="ECO:0000256" key="1">
    <source>
        <dbReference type="ARBA" id="ARBA00001602"/>
    </source>
</evidence>
<dbReference type="InterPro" id="IPR015942">
    <property type="entry name" value="Asp/Glu/hydantoin_racemase"/>
</dbReference>
<dbReference type="AlphaFoldDB" id="A0A0X9VMX3"/>
<dbReference type="Gene3D" id="3.40.50.1860">
    <property type="match status" value="2"/>
</dbReference>
<feature type="binding site" evidence="7">
    <location>
        <begin position="50"/>
        <end position="51"/>
    </location>
    <ligand>
        <name>substrate</name>
    </ligand>
</feature>
<dbReference type="GO" id="GO:0071555">
    <property type="term" value="P:cell wall organization"/>
    <property type="evidence" value="ECO:0007669"/>
    <property type="project" value="UniProtKB-KW"/>
</dbReference>
<dbReference type="RefSeq" id="WP_066283805.1">
    <property type="nucleotide sequence ID" value="NZ_CP013920.1"/>
</dbReference>
<feature type="binding site" evidence="7">
    <location>
        <begin position="83"/>
        <end position="84"/>
    </location>
    <ligand>
        <name>substrate</name>
    </ligand>
</feature>
<dbReference type="InterPro" id="IPR018187">
    <property type="entry name" value="Asp/Glu_racemase_AS_1"/>
</dbReference>
<sequence length="273" mass="30970">MKFSQTLNLNLPTILIFDSGVGGLSIYRKVKKLLPNLNYIYAFDNAAFPYGKKSSEFIINRIVQYINQIEKKHKLSLVIIACNTASTVSLPILRNNFQYPIIGVVPAIKTARKLTRNGIIGLLATEATINGNYIKELIKKFAIDCKVIKIASPELVELAEQKFYGQVILKKELIRIVKPLLKLKESPDTIVLGCTHFPLLLTEFKKIFLDNINFVDSGFAIAKRVVHLINNDKNFFITKNKSIAYCTKIDIKTKKFITIMKNEGFNKLEKITN</sequence>
<feature type="active site" description="Proton donor/acceptor" evidence="7">
    <location>
        <position position="194"/>
    </location>
</feature>
<comment type="similarity">
    <text evidence="7">Belongs to the aspartate/glutamate racemases family.</text>
</comment>
<comment type="catalytic activity">
    <reaction evidence="1 7">
        <text>L-glutamate = D-glutamate</text>
        <dbReference type="Rhea" id="RHEA:12813"/>
        <dbReference type="ChEBI" id="CHEBI:29985"/>
        <dbReference type="ChEBI" id="CHEBI:29986"/>
        <dbReference type="EC" id="5.1.1.3"/>
    </reaction>
</comment>
<dbReference type="InterPro" id="IPR033134">
    <property type="entry name" value="Asp/Glu_racemase_AS_2"/>
</dbReference>
<keyword evidence="3 7" id="KW-0133">Cell shape</keyword>
<dbReference type="PANTHER" id="PTHR21198:SF2">
    <property type="entry name" value="GLUTAMATE RACEMASE"/>
    <property type="match status" value="1"/>
</dbReference>
<keyword evidence="9" id="KW-1185">Reference proteome</keyword>
<reference evidence="8 9" key="1">
    <citation type="submission" date="2016-01" db="EMBL/GenBank/DDBJ databases">
        <title>Genome sequence of Ca. Arsenophonus lipopteni, the exclusive symbiont of a blood sucking fly Lipoptena cervi (Diptera: Hippoboscidae).</title>
        <authorList>
            <person name="Novakova E."/>
            <person name="Hypsa V."/>
            <person name="Nguyen P."/>
            <person name="Husnik F."/>
            <person name="Darby A.C."/>
        </authorList>
    </citation>
    <scope>NUCLEOTIDE SEQUENCE [LARGE SCALE GENOMIC DNA]</scope>
    <source>
        <strain evidence="8 9">CB</strain>
    </source>
</reference>
<dbReference type="Proteomes" id="UP000069926">
    <property type="component" value="Chromosome"/>
</dbReference>
<evidence type="ECO:0000256" key="4">
    <source>
        <dbReference type="ARBA" id="ARBA00022984"/>
    </source>
</evidence>
<evidence type="ECO:0000256" key="3">
    <source>
        <dbReference type="ARBA" id="ARBA00022960"/>
    </source>
</evidence>
<evidence type="ECO:0000256" key="7">
    <source>
        <dbReference type="HAMAP-Rule" id="MF_00258"/>
    </source>
</evidence>
<dbReference type="EMBL" id="CP013920">
    <property type="protein sequence ID" value="AMA65091.1"/>
    <property type="molecule type" value="Genomic_DNA"/>
</dbReference>
<dbReference type="GO" id="GO:0009252">
    <property type="term" value="P:peptidoglycan biosynthetic process"/>
    <property type="evidence" value="ECO:0007669"/>
    <property type="project" value="UniProtKB-UniRule"/>
</dbReference>
<comment type="pathway">
    <text evidence="7">Cell wall biogenesis; peptidoglycan biosynthesis.</text>
</comment>
<dbReference type="PATRIC" id="fig|634113.3.peg.504"/>
<feature type="active site" description="Proton donor/acceptor" evidence="7">
    <location>
        <position position="82"/>
    </location>
</feature>
<dbReference type="HAMAP" id="MF_00258">
    <property type="entry name" value="Glu_racemase"/>
    <property type="match status" value="1"/>
</dbReference>
<proteinExistence type="inferred from homology"/>
<evidence type="ECO:0000256" key="2">
    <source>
        <dbReference type="ARBA" id="ARBA00013090"/>
    </source>
</evidence>